<dbReference type="EMBL" id="CP003344">
    <property type="protein sequence ID" value="AGA69601.1"/>
    <property type="molecule type" value="Genomic_DNA"/>
</dbReference>
<dbReference type="AlphaFoldDB" id="L0FAD0"/>
<dbReference type="KEGG" id="ddl:Desdi_2160"/>
<sequence>MVMLSTHEDALELIREFENSCREVLVTQGICQQDLDNAYLDLQWKFLHMLLAEKGTLALCYNRSPMRSKSHSIA</sequence>
<evidence type="ECO:0000313" key="2">
    <source>
        <dbReference type="Proteomes" id="UP000010797"/>
    </source>
</evidence>
<proteinExistence type="predicted"/>
<dbReference type="RefSeq" id="WP_015262581.1">
    <property type="nucleotide sequence ID" value="NC_019903.1"/>
</dbReference>
<dbReference type="eggNOG" id="ENOG502ZXWI">
    <property type="taxonomic scope" value="Bacteria"/>
</dbReference>
<protein>
    <submittedName>
        <fullName evidence="1">Uncharacterized protein</fullName>
    </submittedName>
</protein>
<gene>
    <name evidence="1" type="ordered locus">Desdi_2160</name>
</gene>
<dbReference type="Proteomes" id="UP000010797">
    <property type="component" value="Chromosome"/>
</dbReference>
<keyword evidence="2" id="KW-1185">Reference proteome</keyword>
<accession>L0FAD0</accession>
<dbReference type="HOGENOM" id="CLU_200338_0_0_9"/>
<organism evidence="1 2">
    <name type="scientific">Desulfitobacterium dichloroeliminans (strain LMG P-21439 / DCA1)</name>
    <dbReference type="NCBI Taxonomy" id="871963"/>
    <lineage>
        <taxon>Bacteria</taxon>
        <taxon>Bacillati</taxon>
        <taxon>Bacillota</taxon>
        <taxon>Clostridia</taxon>
        <taxon>Eubacteriales</taxon>
        <taxon>Desulfitobacteriaceae</taxon>
        <taxon>Desulfitobacterium</taxon>
    </lineage>
</organism>
<reference evidence="2" key="1">
    <citation type="submission" date="2012-02" db="EMBL/GenBank/DDBJ databases">
        <title>Complete sequence of Desulfitobacterium dichloroeliminans LMG P-21439.</title>
        <authorList>
            <person name="Lucas S."/>
            <person name="Han J."/>
            <person name="Lapidus A."/>
            <person name="Cheng J.-F."/>
            <person name="Goodwin L."/>
            <person name="Pitluck S."/>
            <person name="Peters L."/>
            <person name="Ovchinnikova G."/>
            <person name="Teshima H."/>
            <person name="Detter J.C."/>
            <person name="Han C."/>
            <person name="Tapia R."/>
            <person name="Land M."/>
            <person name="Hauser L."/>
            <person name="Kyrpides N."/>
            <person name="Ivanova N."/>
            <person name="Pagani I."/>
            <person name="Kruse T."/>
            <person name="de Vos W.M."/>
            <person name="Boon N."/>
            <person name="Smidt H."/>
            <person name="Woyke T."/>
        </authorList>
    </citation>
    <scope>NUCLEOTIDE SEQUENCE [LARGE SCALE GENOMIC DNA]</scope>
    <source>
        <strain evidence="2">LMG P-21439 / DCA1</strain>
    </source>
</reference>
<evidence type="ECO:0000313" key="1">
    <source>
        <dbReference type="EMBL" id="AGA69601.1"/>
    </source>
</evidence>
<name>L0FAD0_DESDL</name>